<organism evidence="2 3">
    <name type="scientific">Penelope pileata</name>
    <dbReference type="NCBI Taxonomy" id="1118817"/>
    <lineage>
        <taxon>Eukaryota</taxon>
        <taxon>Metazoa</taxon>
        <taxon>Chordata</taxon>
        <taxon>Craniata</taxon>
        <taxon>Vertebrata</taxon>
        <taxon>Euteleostomi</taxon>
        <taxon>Archelosauria</taxon>
        <taxon>Archosauria</taxon>
        <taxon>Dinosauria</taxon>
        <taxon>Saurischia</taxon>
        <taxon>Theropoda</taxon>
        <taxon>Coelurosauria</taxon>
        <taxon>Aves</taxon>
        <taxon>Neognathae</taxon>
        <taxon>Galloanserae</taxon>
        <taxon>Galliformes</taxon>
        <taxon>Cracidae</taxon>
        <taxon>Penelope</taxon>
    </lineage>
</organism>
<dbReference type="InterPro" id="IPR001124">
    <property type="entry name" value="Lipid-bd_serum_glycop_C"/>
</dbReference>
<protein>
    <submittedName>
        <fullName evidence="2">BPIB6 protein</fullName>
    </submittedName>
</protein>
<name>A0A851NSB5_9GALL</name>
<dbReference type="Pfam" id="PF01273">
    <property type="entry name" value="LBP_BPI_CETP"/>
    <property type="match status" value="1"/>
</dbReference>
<feature type="non-terminal residue" evidence="2">
    <location>
        <position position="1"/>
    </location>
</feature>
<evidence type="ECO:0000313" key="3">
    <source>
        <dbReference type="Proteomes" id="UP000613066"/>
    </source>
</evidence>
<dbReference type="Gene3D" id="3.15.10.10">
    <property type="entry name" value="Bactericidal permeability-increasing protein, domain 1"/>
    <property type="match status" value="1"/>
</dbReference>
<dbReference type="SMART" id="SM00329">
    <property type="entry name" value="BPI2"/>
    <property type="match status" value="1"/>
</dbReference>
<evidence type="ECO:0000259" key="1">
    <source>
        <dbReference type="SMART" id="SM00329"/>
    </source>
</evidence>
<dbReference type="Proteomes" id="UP000613066">
    <property type="component" value="Unassembled WGS sequence"/>
</dbReference>
<dbReference type="PANTHER" id="PTHR46019">
    <property type="entry name" value="BPI FOLD-CONTAINING FAMILY B MEMBER 4-RELATED"/>
    <property type="match status" value="1"/>
</dbReference>
<dbReference type="Gene3D" id="3.15.20.10">
    <property type="entry name" value="Bactericidal permeability-increasing protein, domain 2"/>
    <property type="match status" value="1"/>
</dbReference>
<dbReference type="InterPro" id="IPR051660">
    <property type="entry name" value="BPI_fold-BPI/LBP"/>
</dbReference>
<reference evidence="2" key="1">
    <citation type="submission" date="2019-09" db="EMBL/GenBank/DDBJ databases">
        <title>Bird 10,000 Genomes (B10K) Project - Family phase.</title>
        <authorList>
            <person name="Zhang G."/>
        </authorList>
    </citation>
    <scope>NUCLEOTIDE SEQUENCE</scope>
    <source>
        <strain evidence="2">B10K-DU-001-08</strain>
        <tissue evidence="2">Muscle</tissue>
    </source>
</reference>
<keyword evidence="3" id="KW-1185">Reference proteome</keyword>
<dbReference type="InterPro" id="IPR017942">
    <property type="entry name" value="Lipid-bd_serum_glycop_N"/>
</dbReference>
<feature type="non-terminal residue" evidence="2">
    <location>
        <position position="381"/>
    </location>
</feature>
<dbReference type="InterPro" id="IPR017943">
    <property type="entry name" value="Bactericidal_perm-incr_a/b_dom"/>
</dbReference>
<dbReference type="Pfam" id="PF02886">
    <property type="entry name" value="LBP_BPI_CETP_C"/>
    <property type="match status" value="1"/>
</dbReference>
<dbReference type="EMBL" id="WBMW01003208">
    <property type="protein sequence ID" value="NXC44518.1"/>
    <property type="molecule type" value="Genomic_DNA"/>
</dbReference>
<proteinExistence type="predicted"/>
<accession>A0A851NSB5</accession>
<evidence type="ECO:0000313" key="2">
    <source>
        <dbReference type="EMBL" id="NXC44518.1"/>
    </source>
</evidence>
<dbReference type="GO" id="GO:0008289">
    <property type="term" value="F:lipid binding"/>
    <property type="evidence" value="ECO:0007669"/>
    <property type="project" value="InterPro"/>
</dbReference>
<dbReference type="OrthoDB" id="9623596at2759"/>
<dbReference type="AlphaFoldDB" id="A0A851NSB5"/>
<dbReference type="SUPFAM" id="SSF55394">
    <property type="entry name" value="Bactericidal permeability-increasing protein, BPI"/>
    <property type="match status" value="2"/>
</dbReference>
<gene>
    <name evidence="2" type="primary">Bpifb6</name>
    <name evidence="2" type="ORF">PENPIL_R01084</name>
</gene>
<sequence>ELQPPSMSLQLSPGAGLSLAVLVQMTFTGNSLVGGRMELQVAANISSSSRLVRDARGCPRLSAGRCRVALLSASTNLPSRVMTPAARKFLESTLQRLLPGLLCPAVDMVLDLVNAKFTAMTSVIALGSAGTLRYALLDPPVVSASFIQLELETILHSREGEEVLTAEQLPLTSLPPKKDNATQLVLSAGFLSAELRVMQASFSLNISNSMVLGLPPLGTTMLGALVPEISSVLPPSQPVVIEMQEVKPPLVTITPNKSTVHLFSTAEFWVPSPDSAPRSLFVLDVHTELGAHFAVAEERLQLSLALDSLSQAAVANSSVGAFDALPLRAVLADIVHVAFVPSINRALRGGVPLPPLPSALYQHVELSRMQDGLVLDVPVTE</sequence>
<dbReference type="PANTHER" id="PTHR46019:SF2">
    <property type="entry name" value="BPI FOLD-CONTAINING FAMILY B MEMBER 6"/>
    <property type="match status" value="1"/>
</dbReference>
<comment type="caution">
    <text evidence="2">The sequence shown here is derived from an EMBL/GenBank/DDBJ whole genome shotgun (WGS) entry which is preliminary data.</text>
</comment>
<feature type="domain" description="Lipid-binding serum glycoprotein C-terminal" evidence="1">
    <location>
        <begin position="176"/>
        <end position="377"/>
    </location>
</feature>